<evidence type="ECO:0000259" key="1">
    <source>
        <dbReference type="Pfam" id="PF01261"/>
    </source>
</evidence>
<accession>A0A2H5F0T0</accession>
<name>A0A2H5F0T0_9RHOB</name>
<keyword evidence="2" id="KW-0413">Isomerase</keyword>
<dbReference type="InterPro" id="IPR036237">
    <property type="entry name" value="Xyl_isomerase-like_sf"/>
</dbReference>
<dbReference type="SUPFAM" id="SSF51658">
    <property type="entry name" value="Xylose isomerase-like"/>
    <property type="match status" value="1"/>
</dbReference>
<proteinExistence type="predicted"/>
<evidence type="ECO:0000313" key="3">
    <source>
        <dbReference type="Proteomes" id="UP000234530"/>
    </source>
</evidence>
<gene>
    <name evidence="2" type="ORF">CX676_14030</name>
</gene>
<dbReference type="InterPro" id="IPR013022">
    <property type="entry name" value="Xyl_isomerase-like_TIM-brl"/>
</dbReference>
<reference evidence="2 3" key="1">
    <citation type="journal article" date="2013" name="Antonie Van Leeuwenhoek">
        <title>Paracoccus zhejiangensis sp. nov., isolated from activated sludge in wastewater-treatment system.</title>
        <authorList>
            <person name="Wu Z.G."/>
            <person name="Zhang D.F."/>
            <person name="Liu Y.L."/>
            <person name="Wang F."/>
            <person name="Jiang X."/>
            <person name="Li C."/>
            <person name="Li S.P."/>
            <person name="Hong Q."/>
            <person name="Li W.J."/>
        </authorList>
    </citation>
    <scope>NUCLEOTIDE SEQUENCE [LARGE SCALE GENOMIC DNA]</scope>
    <source>
        <strain evidence="2 3">J6</strain>
    </source>
</reference>
<dbReference type="PANTHER" id="PTHR12110">
    <property type="entry name" value="HYDROXYPYRUVATE ISOMERASE"/>
    <property type="match status" value="1"/>
</dbReference>
<dbReference type="GO" id="GO:0016853">
    <property type="term" value="F:isomerase activity"/>
    <property type="evidence" value="ECO:0007669"/>
    <property type="project" value="UniProtKB-KW"/>
</dbReference>
<dbReference type="KEGG" id="pzh:CX676_14030"/>
<dbReference type="Gene3D" id="3.20.20.150">
    <property type="entry name" value="Divalent-metal-dependent TIM barrel enzymes"/>
    <property type="match status" value="1"/>
</dbReference>
<dbReference type="EMBL" id="CP025430">
    <property type="protein sequence ID" value="AUH65154.1"/>
    <property type="molecule type" value="Genomic_DNA"/>
</dbReference>
<protein>
    <submittedName>
        <fullName evidence="2">Sugar phosphate isomerase/epimerase</fullName>
    </submittedName>
</protein>
<sequence>MSGRATVRCLEVQTPILPAPAVFLPICAHSLVRVADTMKGFAVSNIAWPPAERLNAYRLLAKFGITGLEIAPGMIFADAPDAFAPPASLLRERISEIEDSGLTLVSMQSLLFGVQDVSLFGSPTQREGFCQGLRRAIRLAAELSIPHLVLGSPRERMIPPEMPRPEAEGIVCEILGELADYAAENGCRIGLEPNPKIYGTNFAMNTSDAERIVRLVDRTGLMLTIDTGGMIANGEIADAGVIFAECADLIGHVHISEPHLEPAPRDSAVLDQIISALRVANYPEWMSVEMRSAGAFSLDRLKHSLEKLRTTQGQTA</sequence>
<dbReference type="PANTHER" id="PTHR12110:SF21">
    <property type="entry name" value="XYLOSE ISOMERASE-LIKE TIM BARREL DOMAIN-CONTAINING PROTEIN"/>
    <property type="match status" value="1"/>
</dbReference>
<dbReference type="AlphaFoldDB" id="A0A2H5F0T0"/>
<dbReference type="Pfam" id="PF01261">
    <property type="entry name" value="AP_endonuc_2"/>
    <property type="match status" value="1"/>
</dbReference>
<organism evidence="2 3">
    <name type="scientific">Paracoccus zhejiangensis</name>
    <dbReference type="NCBI Taxonomy" id="1077935"/>
    <lineage>
        <taxon>Bacteria</taxon>
        <taxon>Pseudomonadati</taxon>
        <taxon>Pseudomonadota</taxon>
        <taxon>Alphaproteobacteria</taxon>
        <taxon>Rhodobacterales</taxon>
        <taxon>Paracoccaceae</taxon>
        <taxon>Paracoccus</taxon>
    </lineage>
</organism>
<dbReference type="InterPro" id="IPR050312">
    <property type="entry name" value="IolE/XylAMocC-like"/>
</dbReference>
<dbReference type="Proteomes" id="UP000234530">
    <property type="component" value="Chromosome"/>
</dbReference>
<feature type="domain" description="Xylose isomerase-like TIM barrel" evidence="1">
    <location>
        <begin position="58"/>
        <end position="309"/>
    </location>
</feature>
<evidence type="ECO:0000313" key="2">
    <source>
        <dbReference type="EMBL" id="AUH65154.1"/>
    </source>
</evidence>
<keyword evidence="3" id="KW-1185">Reference proteome</keyword>